<protein>
    <recommendedName>
        <fullName evidence="3">DUF5681 domain-containing protein</fullName>
    </recommendedName>
</protein>
<reference evidence="1 2" key="1">
    <citation type="submission" date="2020-03" db="EMBL/GenBank/DDBJ databases">
        <authorList>
            <person name="Picone N."/>
        </authorList>
    </citation>
    <scope>NUCLEOTIDE SEQUENCE [LARGE SCALE GENOMIC DNA]</scope>
    <source>
        <strain evidence="1">NSCAC1</strain>
    </source>
</reference>
<dbReference type="KEGG" id="ntg:NSCAC_0825"/>
<accession>A0A7G1QA19</accession>
<name>A0A7G1QA19_9GAMM</name>
<organism evidence="1 2">
    <name type="scientific">Candidatus Nitrosacidococcus tergens</name>
    <dbReference type="NCBI Taxonomy" id="553981"/>
    <lineage>
        <taxon>Bacteria</taxon>
        <taxon>Pseudomonadati</taxon>
        <taxon>Pseudomonadota</taxon>
        <taxon>Gammaproteobacteria</taxon>
        <taxon>Chromatiales</taxon>
        <taxon>Chromatiaceae</taxon>
        <taxon>Candidatus Nitrosacidococcus</taxon>
    </lineage>
</organism>
<evidence type="ECO:0008006" key="3">
    <source>
        <dbReference type="Google" id="ProtNLM"/>
    </source>
</evidence>
<dbReference type="EMBL" id="LR778175">
    <property type="protein sequence ID" value="CAB1275753.1"/>
    <property type="molecule type" value="Genomic_DNA"/>
</dbReference>
<proteinExistence type="predicted"/>
<dbReference type="Proteomes" id="UP000516072">
    <property type="component" value="Chromosome"/>
</dbReference>
<evidence type="ECO:0000313" key="2">
    <source>
        <dbReference type="Proteomes" id="UP000516072"/>
    </source>
</evidence>
<gene>
    <name evidence="1" type="ORF">NSCAC_0825</name>
</gene>
<sequence length="58" mass="6483">MPFKKGQSGNLKGRSKGVKDQGYLVMVYFAEHKQKLLDKALELVLAGDSQMLICIDQI</sequence>
<keyword evidence="2" id="KW-1185">Reference proteome</keyword>
<evidence type="ECO:0000313" key="1">
    <source>
        <dbReference type="EMBL" id="CAB1275753.1"/>
    </source>
</evidence>
<dbReference type="AlphaFoldDB" id="A0A7G1QA19"/>
<dbReference type="RefSeq" id="WP_197745127.1">
    <property type="nucleotide sequence ID" value="NZ_LR778175.1"/>
</dbReference>